<accession>A0A1G8BEL4</accession>
<dbReference type="STRING" id="366584.SAMN05216377_12117"/>
<reference evidence="3 4" key="1">
    <citation type="submission" date="2016-10" db="EMBL/GenBank/DDBJ databases">
        <authorList>
            <person name="de Groot N.N."/>
        </authorList>
    </citation>
    <scope>NUCLEOTIDE SEQUENCE [LARGE SCALE GENOMIC DNA]</scope>
    <source>
        <strain evidence="3 4">CGMCC 4.3143</strain>
    </source>
</reference>
<evidence type="ECO:0000313" key="4">
    <source>
        <dbReference type="Proteomes" id="UP000198967"/>
    </source>
</evidence>
<keyword evidence="4" id="KW-1185">Reference proteome</keyword>
<dbReference type="Pfam" id="PF05057">
    <property type="entry name" value="DUF676"/>
    <property type="match status" value="1"/>
</dbReference>
<dbReference type="AlphaFoldDB" id="A0A1G8BEL4"/>
<proteinExistence type="predicted"/>
<sequence length="687" mass="71536">MKALATAVAVLLLLFVGPTAETAHAAESCTVQTDVVGTPVVLVHGWTSDSDGMIGTANGLDQRLPRGQYTYLRFDWGPSATTWPDSSSRTPQCLADYIVSAWRKGGQRQKVVVVAHSMGGIASRFASTLSSTVDGTPVSDAMSGLVTLSTPHLGSPWGNTGFATFVERWVKRAVPVQPDGMPARECLAAPGFQPKGCEVPPYMPPGITIDEIGTQITIRRTLFGLGPIKLGPSAEISAWGDGIVPADSASGYLTSVPGTKPPRVKATLNTVPCTYDTDYLMAQVVGGRSPLGLATATFGNVLLDSAALDDLAAGRPSAATLEIAAYTAFTPCFHTEIDHATSGMPVEPRVLDLAADAVRNARATTSVPTSRVNIKPVDSTGRAAAGWKITDGALTVDCGYPSPAAVNNAIHVCAPAAAGADACWSEPGQRSVLCLPSPWERTLTRFPATKANFEVEAGPNPSPLGLELVDGSHCRLRNGGSWSGRSDDPNAYGTYSCDNGPGFVALWGTKGQPDIDTSKAAWTVRKGSADGPLSTIGVQTAYYVATATAPNTPPAQAAGSYPAGTWSGRGRTLQLGSDGTGTAMYLIHGPAGGCTNESASPQPCYYNVQFKLNGGSDPEFTGSVTNTWFSEGSVMTHSSDYGINLPSPGTAMSIRFDHPKDVAYYQDSHGTTDACGPNPTAPRQGCS</sequence>
<keyword evidence="1" id="KW-0732">Signal</keyword>
<dbReference type="InterPro" id="IPR029058">
    <property type="entry name" value="AB_hydrolase_fold"/>
</dbReference>
<dbReference type="SUPFAM" id="SSF53474">
    <property type="entry name" value="alpha/beta-Hydrolases"/>
    <property type="match status" value="1"/>
</dbReference>
<dbReference type="Gene3D" id="3.40.50.1820">
    <property type="entry name" value="alpha/beta hydrolase"/>
    <property type="match status" value="1"/>
</dbReference>
<protein>
    <submittedName>
        <fullName evidence="3">Putative serine esterase</fullName>
    </submittedName>
</protein>
<dbReference type="InterPro" id="IPR007751">
    <property type="entry name" value="DUF676_lipase-like"/>
</dbReference>
<evidence type="ECO:0000259" key="2">
    <source>
        <dbReference type="Pfam" id="PF05057"/>
    </source>
</evidence>
<name>A0A1G8BEL4_PSEOR</name>
<dbReference type="Proteomes" id="UP000198967">
    <property type="component" value="Unassembled WGS sequence"/>
</dbReference>
<evidence type="ECO:0000256" key="1">
    <source>
        <dbReference type="SAM" id="SignalP"/>
    </source>
</evidence>
<evidence type="ECO:0000313" key="3">
    <source>
        <dbReference type="EMBL" id="SDH31666.1"/>
    </source>
</evidence>
<organism evidence="3 4">
    <name type="scientific">Pseudonocardia oroxyli</name>
    <dbReference type="NCBI Taxonomy" id="366584"/>
    <lineage>
        <taxon>Bacteria</taxon>
        <taxon>Bacillati</taxon>
        <taxon>Actinomycetota</taxon>
        <taxon>Actinomycetes</taxon>
        <taxon>Pseudonocardiales</taxon>
        <taxon>Pseudonocardiaceae</taxon>
        <taxon>Pseudonocardia</taxon>
    </lineage>
</organism>
<feature type="chain" id="PRO_5011597548" evidence="1">
    <location>
        <begin position="26"/>
        <end position="687"/>
    </location>
</feature>
<feature type="domain" description="DUF676" evidence="2">
    <location>
        <begin position="40"/>
        <end position="161"/>
    </location>
</feature>
<gene>
    <name evidence="3" type="ORF">SAMN05216377_12117</name>
</gene>
<dbReference type="EMBL" id="FNBE01000021">
    <property type="protein sequence ID" value="SDH31666.1"/>
    <property type="molecule type" value="Genomic_DNA"/>
</dbReference>
<feature type="signal peptide" evidence="1">
    <location>
        <begin position="1"/>
        <end position="25"/>
    </location>
</feature>